<feature type="transmembrane region" description="Helical" evidence="12">
    <location>
        <begin position="721"/>
        <end position="738"/>
    </location>
</feature>
<dbReference type="Pfam" id="PF00403">
    <property type="entry name" value="HMA"/>
    <property type="match status" value="1"/>
</dbReference>
<organism evidence="14 15">
    <name type="scientific">Nesterenkonia sandarakina</name>
    <dbReference type="NCBI Taxonomy" id="272918"/>
    <lineage>
        <taxon>Bacteria</taxon>
        <taxon>Bacillati</taxon>
        <taxon>Actinomycetota</taxon>
        <taxon>Actinomycetes</taxon>
        <taxon>Micrococcales</taxon>
        <taxon>Micrococcaceae</taxon>
        <taxon>Nesterenkonia</taxon>
    </lineage>
</organism>
<dbReference type="CDD" id="cd00371">
    <property type="entry name" value="HMA"/>
    <property type="match status" value="1"/>
</dbReference>
<dbReference type="PROSITE" id="PS01229">
    <property type="entry name" value="COF_2"/>
    <property type="match status" value="1"/>
</dbReference>
<dbReference type="PROSITE" id="PS00154">
    <property type="entry name" value="ATPASE_E1_E2"/>
    <property type="match status" value="1"/>
</dbReference>
<dbReference type="GO" id="GO:0005507">
    <property type="term" value="F:copper ion binding"/>
    <property type="evidence" value="ECO:0007669"/>
    <property type="project" value="TreeGrafter"/>
</dbReference>
<evidence type="ECO:0000313" key="14">
    <source>
        <dbReference type="EMBL" id="NYJ16719.1"/>
    </source>
</evidence>
<dbReference type="SFLD" id="SFLDF00027">
    <property type="entry name" value="p-type_atpase"/>
    <property type="match status" value="1"/>
</dbReference>
<dbReference type="AlphaFoldDB" id="A0A7Z0E881"/>
<evidence type="ECO:0000256" key="3">
    <source>
        <dbReference type="ARBA" id="ARBA00022692"/>
    </source>
</evidence>
<dbReference type="Pfam" id="PF00702">
    <property type="entry name" value="Hydrolase"/>
    <property type="match status" value="1"/>
</dbReference>
<keyword evidence="6 12" id="KW-0067">ATP-binding</keyword>
<dbReference type="SFLD" id="SFLDG00002">
    <property type="entry name" value="C1.7:_P-type_atpase_like"/>
    <property type="match status" value="1"/>
</dbReference>
<dbReference type="GO" id="GO:0043682">
    <property type="term" value="F:P-type divalent copper transporter activity"/>
    <property type="evidence" value="ECO:0007669"/>
    <property type="project" value="TreeGrafter"/>
</dbReference>
<dbReference type="SUPFAM" id="SSF81665">
    <property type="entry name" value="Calcium ATPase, transmembrane domain M"/>
    <property type="match status" value="1"/>
</dbReference>
<dbReference type="InterPro" id="IPR036163">
    <property type="entry name" value="HMA_dom_sf"/>
</dbReference>
<feature type="transmembrane region" description="Helical" evidence="12">
    <location>
        <begin position="391"/>
        <end position="418"/>
    </location>
</feature>
<dbReference type="Gene3D" id="3.40.1110.10">
    <property type="entry name" value="Calcium-transporting ATPase, cytoplasmic domain N"/>
    <property type="match status" value="1"/>
</dbReference>
<dbReference type="SUPFAM" id="SSF81653">
    <property type="entry name" value="Calcium ATPase, transduction domain A"/>
    <property type="match status" value="1"/>
</dbReference>
<dbReference type="Proteomes" id="UP000560069">
    <property type="component" value="Unassembled WGS sequence"/>
</dbReference>
<dbReference type="InterPro" id="IPR023298">
    <property type="entry name" value="ATPase_P-typ_TM_dom_sf"/>
</dbReference>
<dbReference type="NCBIfam" id="TIGR01494">
    <property type="entry name" value="ATPase_P-type"/>
    <property type="match status" value="2"/>
</dbReference>
<dbReference type="InterPro" id="IPR023299">
    <property type="entry name" value="ATPase_P-typ_cyto_dom_N"/>
</dbReference>
<dbReference type="Gene3D" id="2.70.150.10">
    <property type="entry name" value="Calcium-transporting ATPase, cytoplasmic transduction domain A"/>
    <property type="match status" value="1"/>
</dbReference>
<evidence type="ECO:0000256" key="2">
    <source>
        <dbReference type="ARBA" id="ARBA00006024"/>
    </source>
</evidence>
<keyword evidence="4 12" id="KW-0479">Metal-binding</keyword>
<feature type="domain" description="HMA" evidence="13">
    <location>
        <begin position="7"/>
        <end position="73"/>
    </location>
</feature>
<reference evidence="14 15" key="1">
    <citation type="submission" date="2020-07" db="EMBL/GenBank/DDBJ databases">
        <title>Sequencing the genomes of 1000 actinobacteria strains.</title>
        <authorList>
            <person name="Klenk H.-P."/>
        </authorList>
    </citation>
    <scope>NUCLEOTIDE SEQUENCE [LARGE SCALE GENOMIC DNA]</scope>
    <source>
        <strain evidence="14 15">DSM 15664</strain>
    </source>
</reference>
<feature type="transmembrane region" description="Helical" evidence="12">
    <location>
        <begin position="99"/>
        <end position="116"/>
    </location>
</feature>
<dbReference type="PANTHER" id="PTHR43520">
    <property type="entry name" value="ATP7, ISOFORM B"/>
    <property type="match status" value="1"/>
</dbReference>
<dbReference type="GO" id="GO:0005524">
    <property type="term" value="F:ATP binding"/>
    <property type="evidence" value="ECO:0007669"/>
    <property type="project" value="UniProtKB-UniRule"/>
</dbReference>
<dbReference type="GO" id="GO:0005886">
    <property type="term" value="C:plasma membrane"/>
    <property type="evidence" value="ECO:0007669"/>
    <property type="project" value="UniProtKB-SubCell"/>
</dbReference>
<dbReference type="Gene3D" id="3.30.70.100">
    <property type="match status" value="1"/>
</dbReference>
<dbReference type="InterPro" id="IPR018303">
    <property type="entry name" value="ATPase_P-typ_P_site"/>
</dbReference>
<dbReference type="CDD" id="cd02094">
    <property type="entry name" value="P-type_ATPase_Cu-like"/>
    <property type="match status" value="1"/>
</dbReference>
<feature type="transmembrane region" description="Helical" evidence="12">
    <location>
        <begin position="122"/>
        <end position="140"/>
    </location>
</feature>
<accession>A0A7Z0E881</accession>
<comment type="catalytic activity">
    <reaction evidence="10">
        <text>ATP + H2O = ADP + phosphate + H(+)</text>
        <dbReference type="Rhea" id="RHEA:13065"/>
        <dbReference type="ChEBI" id="CHEBI:15377"/>
        <dbReference type="ChEBI" id="CHEBI:15378"/>
        <dbReference type="ChEBI" id="CHEBI:30616"/>
        <dbReference type="ChEBI" id="CHEBI:43474"/>
        <dbReference type="ChEBI" id="CHEBI:456216"/>
    </reaction>
</comment>
<dbReference type="FunFam" id="3.30.70.100:FF:000005">
    <property type="entry name" value="Copper-exporting P-type ATPase A"/>
    <property type="match status" value="1"/>
</dbReference>
<dbReference type="PRINTS" id="PR00119">
    <property type="entry name" value="CATATPASE"/>
</dbReference>
<dbReference type="SUPFAM" id="SSF55008">
    <property type="entry name" value="HMA, heavy metal-associated domain"/>
    <property type="match status" value="1"/>
</dbReference>
<evidence type="ECO:0000256" key="6">
    <source>
        <dbReference type="ARBA" id="ARBA00022840"/>
    </source>
</evidence>
<dbReference type="NCBIfam" id="TIGR01511">
    <property type="entry name" value="ATPase-IB1_Cu"/>
    <property type="match status" value="1"/>
</dbReference>
<comment type="similarity">
    <text evidence="2 12">Belongs to the cation transport ATPase (P-type) (TC 3.A.3) family. Type IB subfamily.</text>
</comment>
<keyword evidence="9 12" id="KW-0472">Membrane</keyword>
<dbReference type="PANTHER" id="PTHR43520:SF8">
    <property type="entry name" value="P-TYPE CU(+) TRANSPORTER"/>
    <property type="match status" value="1"/>
</dbReference>
<dbReference type="PROSITE" id="PS01047">
    <property type="entry name" value="HMA_1"/>
    <property type="match status" value="1"/>
</dbReference>
<name>A0A7Z0E881_9MICC</name>
<comment type="caution">
    <text evidence="14">The sequence shown here is derived from an EMBL/GenBank/DDBJ whole genome shotgun (WGS) entry which is preliminary data.</text>
</comment>
<dbReference type="SFLD" id="SFLDS00003">
    <property type="entry name" value="Haloacid_Dehalogenase"/>
    <property type="match status" value="1"/>
</dbReference>
<dbReference type="InterPro" id="IPR036412">
    <property type="entry name" value="HAD-like_sf"/>
</dbReference>
<dbReference type="EMBL" id="JACCFQ010000001">
    <property type="protein sequence ID" value="NYJ16719.1"/>
    <property type="molecule type" value="Genomic_DNA"/>
</dbReference>
<evidence type="ECO:0000256" key="12">
    <source>
        <dbReference type="RuleBase" id="RU362081"/>
    </source>
</evidence>
<keyword evidence="15" id="KW-1185">Reference proteome</keyword>
<dbReference type="InterPro" id="IPR001757">
    <property type="entry name" value="P_typ_ATPase"/>
</dbReference>
<dbReference type="InterPro" id="IPR008250">
    <property type="entry name" value="ATPase_P-typ_transduc_dom_A_sf"/>
</dbReference>
<evidence type="ECO:0000256" key="5">
    <source>
        <dbReference type="ARBA" id="ARBA00022741"/>
    </source>
</evidence>
<dbReference type="PROSITE" id="PS50846">
    <property type="entry name" value="HMA_2"/>
    <property type="match status" value="1"/>
</dbReference>
<gene>
    <name evidence="14" type="ORF">HNR11_001253</name>
</gene>
<dbReference type="SUPFAM" id="SSF56784">
    <property type="entry name" value="HAD-like"/>
    <property type="match status" value="1"/>
</dbReference>
<keyword evidence="7" id="KW-1278">Translocase</keyword>
<evidence type="ECO:0000256" key="11">
    <source>
        <dbReference type="ARBA" id="ARBA00074171"/>
    </source>
</evidence>
<evidence type="ECO:0000256" key="7">
    <source>
        <dbReference type="ARBA" id="ARBA00022967"/>
    </source>
</evidence>
<evidence type="ECO:0000256" key="9">
    <source>
        <dbReference type="ARBA" id="ARBA00023136"/>
    </source>
</evidence>
<comment type="subcellular location">
    <subcellularLocation>
        <location evidence="1">Cell membrane</location>
        <topology evidence="1">Multi-pass membrane protein</topology>
    </subcellularLocation>
</comment>
<dbReference type="NCBIfam" id="TIGR01525">
    <property type="entry name" value="ATPase-IB_hvy"/>
    <property type="match status" value="1"/>
</dbReference>
<evidence type="ECO:0000256" key="10">
    <source>
        <dbReference type="ARBA" id="ARBA00049360"/>
    </source>
</evidence>
<dbReference type="InterPro" id="IPR027256">
    <property type="entry name" value="P-typ_ATPase_IB"/>
</dbReference>
<proteinExistence type="inferred from homology"/>
<keyword evidence="5 12" id="KW-0547">Nucleotide-binding</keyword>
<protein>
    <recommendedName>
        <fullName evidence="11">Cation-transporting P-type ATPase B</fullName>
    </recommendedName>
</protein>
<dbReference type="InterPro" id="IPR006121">
    <property type="entry name" value="HMA_dom"/>
</dbReference>
<evidence type="ECO:0000256" key="8">
    <source>
        <dbReference type="ARBA" id="ARBA00022989"/>
    </source>
</evidence>
<evidence type="ECO:0000313" key="15">
    <source>
        <dbReference type="Proteomes" id="UP000560069"/>
    </source>
</evidence>
<dbReference type="FunFam" id="2.70.150.10:FF:000002">
    <property type="entry name" value="Copper-transporting ATPase 1, putative"/>
    <property type="match status" value="1"/>
</dbReference>
<keyword evidence="3 12" id="KW-0812">Transmembrane</keyword>
<feature type="transmembrane region" description="Helical" evidence="12">
    <location>
        <begin position="160"/>
        <end position="182"/>
    </location>
</feature>
<dbReference type="InterPro" id="IPR044492">
    <property type="entry name" value="P_typ_ATPase_HD_dom"/>
</dbReference>
<dbReference type="GO" id="GO:0016887">
    <property type="term" value="F:ATP hydrolysis activity"/>
    <property type="evidence" value="ECO:0007669"/>
    <property type="project" value="InterPro"/>
</dbReference>
<keyword evidence="12" id="KW-1003">Cell membrane</keyword>
<sequence>MNGPHPAHIDLEIGGMTCAACAQRIERRLNKLDGVTATVNYATEKAAVQVTDHSEAVVAELIAAVEKTGYSAQEPTPHTEEPSAASPAARDLAGLRRRLLISAVLTLPVVLLAMIPALQFPWWNWVSLALTLPVVLWAGWPFHRAAARNARAGAATMDTLISLGTLAALLFSLYAMLFGAAGDPRLRHDFVFFAEPPWAPDAGHAMGASNIYFEVAAAVTVFLLLGRYFEKRSKSQAGQALRSLLNMGAKEVAVLREGAEVLIPVRELAVGDEFIVRPGEKIATDGTVVTGASAVDMSMLTGESVPVEVAEGDSVTGATVNSSGRLIVRATRVGADTQLAQMARLVEEAQSGKAEVQRLADRVSGIFVPIVLAIALVTLLVWLILGPSAESAFTAAVAVLIIACPCALGLATPTALLVGTGRGAQLGILIRGPEVLEASRGIDTVVLDKTGTVTTGAMKLAAMHSARGWSLRNAAGDDDGGDDVELLRLAGALESASEHPIARAVTNAARETLGSVAGKLPAVSDFSNHQGYGVSGIVSGHTVMVGRRDLLRQQGIEVPDDLAGLLAQAESQGSTPVLVAVDGGLAGVLIVSDAVKETSAEAIARLGAMGLSTVLLTGDNSGAAHRVAAEVGIEEVIAEALPKDKVAAIRALQQQGRTVAMVGDGVNDAAALAQADLGIAMGTGTDVAINAAGITVMRGDLRAVADSLALSRRTLRVIRSNLFWAFGYNVAAIPLAALGLLNPMLAGAAMVFSSLSVVGNSLRLRGFKGV</sequence>
<evidence type="ECO:0000256" key="4">
    <source>
        <dbReference type="ARBA" id="ARBA00022723"/>
    </source>
</evidence>
<dbReference type="Pfam" id="PF00122">
    <property type="entry name" value="E1-E2_ATPase"/>
    <property type="match status" value="1"/>
</dbReference>
<dbReference type="Gene3D" id="3.40.50.1000">
    <property type="entry name" value="HAD superfamily/HAD-like"/>
    <property type="match status" value="1"/>
</dbReference>
<dbReference type="InterPro" id="IPR017969">
    <property type="entry name" value="Heavy-metal-associated_CS"/>
</dbReference>
<feature type="transmembrane region" description="Helical" evidence="12">
    <location>
        <begin position="744"/>
        <end position="762"/>
    </location>
</feature>
<feature type="transmembrane region" description="Helical" evidence="12">
    <location>
        <begin position="202"/>
        <end position="225"/>
    </location>
</feature>
<dbReference type="InterPro" id="IPR023214">
    <property type="entry name" value="HAD_sf"/>
</dbReference>
<feature type="transmembrane region" description="Helical" evidence="12">
    <location>
        <begin position="363"/>
        <end position="385"/>
    </location>
</feature>
<dbReference type="InterPro" id="IPR059000">
    <property type="entry name" value="ATPase_P-type_domA"/>
</dbReference>
<evidence type="ECO:0000256" key="1">
    <source>
        <dbReference type="ARBA" id="ARBA00004651"/>
    </source>
</evidence>
<dbReference type="PRINTS" id="PR00943">
    <property type="entry name" value="CUATPASE"/>
</dbReference>
<keyword evidence="8 12" id="KW-1133">Transmembrane helix</keyword>
<evidence type="ECO:0000259" key="13">
    <source>
        <dbReference type="PROSITE" id="PS50846"/>
    </source>
</evidence>
<dbReference type="GO" id="GO:0055070">
    <property type="term" value="P:copper ion homeostasis"/>
    <property type="evidence" value="ECO:0007669"/>
    <property type="project" value="TreeGrafter"/>
</dbReference>